<dbReference type="EMBL" id="CAJJDM010000001">
    <property type="protein sequence ID" value="CAD8043282.1"/>
    <property type="molecule type" value="Genomic_DNA"/>
</dbReference>
<evidence type="ECO:0000313" key="2">
    <source>
        <dbReference type="Proteomes" id="UP000688137"/>
    </source>
</evidence>
<gene>
    <name evidence="1" type="ORF">PPRIM_AZ9-3.1.T0040506</name>
</gene>
<reference evidence="1" key="1">
    <citation type="submission" date="2021-01" db="EMBL/GenBank/DDBJ databases">
        <authorList>
            <consortium name="Genoscope - CEA"/>
            <person name="William W."/>
        </authorList>
    </citation>
    <scope>NUCLEOTIDE SEQUENCE</scope>
</reference>
<organism evidence="1 2">
    <name type="scientific">Paramecium primaurelia</name>
    <dbReference type="NCBI Taxonomy" id="5886"/>
    <lineage>
        <taxon>Eukaryota</taxon>
        <taxon>Sar</taxon>
        <taxon>Alveolata</taxon>
        <taxon>Ciliophora</taxon>
        <taxon>Intramacronucleata</taxon>
        <taxon>Oligohymenophorea</taxon>
        <taxon>Peniculida</taxon>
        <taxon>Parameciidae</taxon>
        <taxon>Paramecium</taxon>
    </lineage>
</organism>
<protein>
    <submittedName>
        <fullName evidence="1">Uncharacterized protein</fullName>
    </submittedName>
</protein>
<keyword evidence="2" id="KW-1185">Reference proteome</keyword>
<dbReference type="AlphaFoldDB" id="A0A8S1JM60"/>
<dbReference type="OMA" id="LIYKFPC"/>
<proteinExistence type="predicted"/>
<evidence type="ECO:0000313" key="1">
    <source>
        <dbReference type="EMBL" id="CAD8043282.1"/>
    </source>
</evidence>
<name>A0A8S1JM60_PARPR</name>
<accession>A0A8S1JM60</accession>
<sequence>MSKLFKYKKVGNSMMVITKDSIELMEQLRTEHSNLCKSISELDMKRQLIEDKMRELSIKLNSFYQHSDQPYIPKLIYKFPCDSQQDQRTIDDEEVIFQINDYQEFIPDFQENNTKTKKELYNYFSYKQDVKDLFNDLNNTNNIKKLAEEFGIKSNNINKMKQQIKIIQNYLENQSFPSSWNNIYNTELFDKLEI</sequence>
<comment type="caution">
    <text evidence="1">The sequence shown here is derived from an EMBL/GenBank/DDBJ whole genome shotgun (WGS) entry which is preliminary data.</text>
</comment>
<dbReference type="Proteomes" id="UP000688137">
    <property type="component" value="Unassembled WGS sequence"/>
</dbReference>